<keyword evidence="2" id="KW-1185">Reference proteome</keyword>
<organism evidence="1 2">
    <name type="scientific">Mycena alexandri</name>
    <dbReference type="NCBI Taxonomy" id="1745969"/>
    <lineage>
        <taxon>Eukaryota</taxon>
        <taxon>Fungi</taxon>
        <taxon>Dikarya</taxon>
        <taxon>Basidiomycota</taxon>
        <taxon>Agaricomycotina</taxon>
        <taxon>Agaricomycetes</taxon>
        <taxon>Agaricomycetidae</taxon>
        <taxon>Agaricales</taxon>
        <taxon>Marasmiineae</taxon>
        <taxon>Mycenaceae</taxon>
        <taxon>Mycena</taxon>
    </lineage>
</organism>
<sequence>MNLARRKQATLIELSLRNMVAATGNFAPQFCVASNQREAASVFSGCRSTVRQDNFAEQAKITECLPNGHPVIFALQSHLVPSAGEYTVEQKKIQKRLDRLVNCAWTGVLLNAMGTLPSRPVTIRMKGAHSLDLGPTGSWGQKEPHLTAQFSAEVRFGLGSVLCKDRTIEFKPPVEAAEALHFFLLPLACLRGCFYRLEVSLNLGLPSSTGQMGSPYPKIKEKMFNI</sequence>
<dbReference type="AlphaFoldDB" id="A0AAD6S2M0"/>
<proteinExistence type="predicted"/>
<reference evidence="1" key="1">
    <citation type="submission" date="2023-03" db="EMBL/GenBank/DDBJ databases">
        <title>Massive genome expansion in bonnet fungi (Mycena s.s.) driven by repeated elements and novel gene families across ecological guilds.</title>
        <authorList>
            <consortium name="Lawrence Berkeley National Laboratory"/>
            <person name="Harder C.B."/>
            <person name="Miyauchi S."/>
            <person name="Viragh M."/>
            <person name="Kuo A."/>
            <person name="Thoen E."/>
            <person name="Andreopoulos B."/>
            <person name="Lu D."/>
            <person name="Skrede I."/>
            <person name="Drula E."/>
            <person name="Henrissat B."/>
            <person name="Morin E."/>
            <person name="Kohler A."/>
            <person name="Barry K."/>
            <person name="LaButti K."/>
            <person name="Morin E."/>
            <person name="Salamov A."/>
            <person name="Lipzen A."/>
            <person name="Mereny Z."/>
            <person name="Hegedus B."/>
            <person name="Baldrian P."/>
            <person name="Stursova M."/>
            <person name="Weitz H."/>
            <person name="Taylor A."/>
            <person name="Grigoriev I.V."/>
            <person name="Nagy L.G."/>
            <person name="Martin F."/>
            <person name="Kauserud H."/>
        </authorList>
    </citation>
    <scope>NUCLEOTIDE SEQUENCE</scope>
    <source>
        <strain evidence="1">CBHHK200</strain>
    </source>
</reference>
<dbReference type="EMBL" id="JARJCM010000380">
    <property type="protein sequence ID" value="KAJ7017757.1"/>
    <property type="molecule type" value="Genomic_DNA"/>
</dbReference>
<evidence type="ECO:0000313" key="2">
    <source>
        <dbReference type="Proteomes" id="UP001218188"/>
    </source>
</evidence>
<dbReference type="Proteomes" id="UP001218188">
    <property type="component" value="Unassembled WGS sequence"/>
</dbReference>
<accession>A0AAD6S2M0</accession>
<comment type="caution">
    <text evidence="1">The sequence shown here is derived from an EMBL/GenBank/DDBJ whole genome shotgun (WGS) entry which is preliminary data.</text>
</comment>
<gene>
    <name evidence="1" type="ORF">C8F04DRAFT_1199951</name>
</gene>
<name>A0AAD6S2M0_9AGAR</name>
<protein>
    <submittedName>
        <fullName evidence="1">Uncharacterized protein</fullName>
    </submittedName>
</protein>
<evidence type="ECO:0000313" key="1">
    <source>
        <dbReference type="EMBL" id="KAJ7017757.1"/>
    </source>
</evidence>